<proteinExistence type="predicted"/>
<accession>A0ABW6UDF0</accession>
<name>A0ABW6UDF0_9ACTN</name>
<dbReference type="RefSeq" id="WP_387883408.1">
    <property type="nucleotide sequence ID" value="NZ_JBIAWJ010000001.1"/>
</dbReference>
<keyword evidence="2" id="KW-1185">Reference proteome</keyword>
<comment type="caution">
    <text evidence="1">The sequence shown here is derived from an EMBL/GenBank/DDBJ whole genome shotgun (WGS) entry which is preliminary data.</text>
</comment>
<gene>
    <name evidence="1" type="ORF">ACFY1D_03855</name>
</gene>
<reference evidence="1 2" key="1">
    <citation type="submission" date="2024-10" db="EMBL/GenBank/DDBJ databases">
        <title>The Natural Products Discovery Center: Release of the First 8490 Sequenced Strains for Exploring Actinobacteria Biosynthetic Diversity.</title>
        <authorList>
            <person name="Kalkreuter E."/>
            <person name="Kautsar S.A."/>
            <person name="Yang D."/>
            <person name="Bader C.D."/>
            <person name="Teijaro C.N."/>
            <person name="Fluegel L."/>
            <person name="Davis C.M."/>
            <person name="Simpson J.R."/>
            <person name="Lauterbach L."/>
            <person name="Steele A.D."/>
            <person name="Gui C."/>
            <person name="Meng S."/>
            <person name="Li G."/>
            <person name="Viehrig K."/>
            <person name="Ye F."/>
            <person name="Su P."/>
            <person name="Kiefer A.F."/>
            <person name="Nichols A."/>
            <person name="Cepeda A.J."/>
            <person name="Yan W."/>
            <person name="Fan B."/>
            <person name="Jiang Y."/>
            <person name="Adhikari A."/>
            <person name="Zheng C.-J."/>
            <person name="Schuster L."/>
            <person name="Cowan T.M."/>
            <person name="Smanski M.J."/>
            <person name="Chevrette M.G."/>
            <person name="De Carvalho L.P.S."/>
            <person name="Shen B."/>
        </authorList>
    </citation>
    <scope>NUCLEOTIDE SEQUENCE [LARGE SCALE GENOMIC DNA]</scope>
    <source>
        <strain evidence="1 2">NPDC001390</strain>
    </source>
</reference>
<evidence type="ECO:0000313" key="2">
    <source>
        <dbReference type="Proteomes" id="UP001602058"/>
    </source>
</evidence>
<organism evidence="1 2">
    <name type="scientific">Streptomyces bluensis</name>
    <dbReference type="NCBI Taxonomy" id="33897"/>
    <lineage>
        <taxon>Bacteria</taxon>
        <taxon>Bacillati</taxon>
        <taxon>Actinomycetota</taxon>
        <taxon>Actinomycetes</taxon>
        <taxon>Kitasatosporales</taxon>
        <taxon>Streptomycetaceae</taxon>
        <taxon>Streptomyces</taxon>
    </lineage>
</organism>
<evidence type="ECO:0000313" key="1">
    <source>
        <dbReference type="EMBL" id="MFF4520594.1"/>
    </source>
</evidence>
<dbReference type="EMBL" id="JBIAWJ010000001">
    <property type="protein sequence ID" value="MFF4520594.1"/>
    <property type="molecule type" value="Genomic_DNA"/>
</dbReference>
<protein>
    <submittedName>
        <fullName evidence="1">Uncharacterized protein</fullName>
    </submittedName>
</protein>
<dbReference type="Proteomes" id="UP001602058">
    <property type="component" value="Unassembled WGS sequence"/>
</dbReference>
<sequence length="82" mass="9175">MPERKRNVQSSQTALPKHCRCVAAVIARFPFNAESDEESCEEVAQELRDLVSSIDEAAPAHNGFWETFCDEVAIGDYADWDA</sequence>